<accession>A0A1V9FNC6</accession>
<reference evidence="2" key="1">
    <citation type="submission" date="2016-04" db="EMBL/GenBank/DDBJ databases">
        <authorList>
            <person name="Chen L."/>
            <person name="Zhuang W."/>
            <person name="Wang G."/>
        </authorList>
    </citation>
    <scope>NUCLEOTIDE SEQUENCE [LARGE SCALE GENOMIC DNA]</scope>
    <source>
        <strain evidence="2">208</strain>
    </source>
</reference>
<protein>
    <submittedName>
        <fullName evidence="1">Uncharacterized protein</fullName>
    </submittedName>
</protein>
<organism evidence="1 2">
    <name type="scientific">Niastella populi</name>
    <dbReference type="NCBI Taxonomy" id="550983"/>
    <lineage>
        <taxon>Bacteria</taxon>
        <taxon>Pseudomonadati</taxon>
        <taxon>Bacteroidota</taxon>
        <taxon>Chitinophagia</taxon>
        <taxon>Chitinophagales</taxon>
        <taxon>Chitinophagaceae</taxon>
        <taxon>Niastella</taxon>
    </lineage>
</organism>
<dbReference type="EMBL" id="LWBP01000167">
    <property type="protein sequence ID" value="OQP59843.1"/>
    <property type="molecule type" value="Genomic_DNA"/>
</dbReference>
<dbReference type="OrthoDB" id="680078at2"/>
<name>A0A1V9FNC6_9BACT</name>
<proteinExistence type="predicted"/>
<evidence type="ECO:0000313" key="1">
    <source>
        <dbReference type="EMBL" id="OQP59843.1"/>
    </source>
</evidence>
<dbReference type="Proteomes" id="UP000192276">
    <property type="component" value="Unassembled WGS sequence"/>
</dbReference>
<dbReference type="RefSeq" id="WP_081164525.1">
    <property type="nucleotide sequence ID" value="NZ_LWBP01000167.1"/>
</dbReference>
<gene>
    <name evidence="1" type="ORF">A4R26_20880</name>
</gene>
<evidence type="ECO:0000313" key="2">
    <source>
        <dbReference type="Proteomes" id="UP000192276"/>
    </source>
</evidence>
<dbReference type="AlphaFoldDB" id="A0A1V9FNC6"/>
<sequence>MSRQLKLKPIDTGFDSLQIRVWFDHSLALIKHLVIIERQNDEWKGKLYEMNVDYVDTLNYNLVKQYKKKNIDPVSGWHHLISELYKNNILELSGNSGGGADRMAYSVEIVTVGTYTYYCFYDLKVVKDRNSESNMANIILLLEREFNLTAVK</sequence>
<comment type="caution">
    <text evidence="1">The sequence shown here is derived from an EMBL/GenBank/DDBJ whole genome shotgun (WGS) entry which is preliminary data.</text>
</comment>
<keyword evidence="2" id="KW-1185">Reference proteome</keyword>